<dbReference type="SUPFAM" id="SSF81301">
    <property type="entry name" value="Nucleotidyltransferase"/>
    <property type="match status" value="1"/>
</dbReference>
<keyword evidence="4" id="KW-0507">mRNA processing</keyword>
<comment type="similarity">
    <text evidence="2">Belongs to the poly(A) polymerase family.</text>
</comment>
<comment type="subcellular location">
    <subcellularLocation>
        <location evidence="1">Nucleus</location>
    </subcellularLocation>
</comment>
<dbReference type="SUPFAM" id="SSF81631">
    <property type="entry name" value="PAP/OAS1 substrate-binding domain"/>
    <property type="match status" value="1"/>
</dbReference>
<comment type="catalytic activity">
    <reaction evidence="9">
        <text>RNA(n) + ATP = RNA(n)-3'-adenine ribonucleotide + diphosphate</text>
        <dbReference type="Rhea" id="RHEA:11332"/>
        <dbReference type="Rhea" id="RHEA-COMP:14527"/>
        <dbReference type="Rhea" id="RHEA-COMP:17347"/>
        <dbReference type="ChEBI" id="CHEBI:30616"/>
        <dbReference type="ChEBI" id="CHEBI:33019"/>
        <dbReference type="ChEBI" id="CHEBI:140395"/>
        <dbReference type="ChEBI" id="CHEBI:173115"/>
        <dbReference type="EC" id="2.7.7.19"/>
    </reaction>
</comment>
<evidence type="ECO:0000256" key="6">
    <source>
        <dbReference type="ARBA" id="ARBA00022741"/>
    </source>
</evidence>
<dbReference type="Proteomes" id="UP000198287">
    <property type="component" value="Unassembled WGS sequence"/>
</dbReference>
<evidence type="ECO:0000313" key="13">
    <source>
        <dbReference type="EMBL" id="OXA59204.1"/>
    </source>
</evidence>
<dbReference type="InterPro" id="IPR005135">
    <property type="entry name" value="Endo/exonuclease/phosphatase"/>
</dbReference>
<comment type="caution">
    <text evidence="13">The sequence shown here is derived from an EMBL/GenBank/DDBJ whole genome shotgun (WGS) entry which is preliminary data.</text>
</comment>
<evidence type="ECO:0000259" key="10">
    <source>
        <dbReference type="Pfam" id="PF03372"/>
    </source>
</evidence>
<dbReference type="Gene3D" id="3.90.1140.10">
    <property type="entry name" value="Cyclic phosphodiesterase"/>
    <property type="match status" value="1"/>
</dbReference>
<evidence type="ECO:0000256" key="5">
    <source>
        <dbReference type="ARBA" id="ARBA00022679"/>
    </source>
</evidence>
<evidence type="ECO:0000256" key="9">
    <source>
        <dbReference type="ARBA" id="ARBA00048830"/>
    </source>
</evidence>
<dbReference type="InterPro" id="IPR043519">
    <property type="entry name" value="NT_sf"/>
</dbReference>
<dbReference type="AlphaFoldDB" id="A0A226EQ78"/>
<dbReference type="PANTHER" id="PTHR10682">
    <property type="entry name" value="POLY A POLYMERASE"/>
    <property type="match status" value="1"/>
</dbReference>
<dbReference type="Pfam" id="PF13563">
    <property type="entry name" value="2_5_RNA_ligase2"/>
    <property type="match status" value="1"/>
</dbReference>
<proteinExistence type="inferred from homology"/>
<protein>
    <recommendedName>
        <fullName evidence="3">polynucleotide adenylyltransferase</fullName>
        <ecNumber evidence="3">2.7.7.19</ecNumber>
    </recommendedName>
</protein>
<keyword evidence="7" id="KW-0067">ATP-binding</keyword>
<sequence>MAGNQELDDSEFSDKKRNKLRTSKDIYNRLKWDSESLNIDLSSIYIGYKDRFLGMCEIPFLDYQPRRGDVTNCEDNEESEIPYHRIYYFRGGGPPQFPLIGSEGEVRVREENWPQGAIFFWDRESRQDLIFGSGDPKSSVKVVGNGSQTSYQTGYKFSQETSKWENVPQNEEPSQNVDGVKLISFNILHDLHNTPSVNRWPHLIDFLASRDADVIALQEVTVSFLALLESEVWVREKYYLTDISSKGDSVTPYGQLFLTKIPPTRLFFRHDKDSGAKYIIASFTLANEKLVHIANIHLSSNYRGDSSSRREKQVKDVLKSMANLELTSLTAPHDLVITGDTNFSGNESIWYDDAFGMELVDAWEWLNGGDVIKQESVTFDVENNPLAKQQSRSGKSERFDRIFFKSSNTCKPVKIEILKSFVEANVPWFSDHYALECELKMQTVSNPSGGPVASMTSRSAPLPAPVYTSAVVIIPPEESFWPHVQESQAQFDPSFARWPPHITLLFRFVPDEGNNFDLAKDAVTSELEGIEPFQCTLSRLGTFTHSRSTTVYLGPKQADAVEQIGLVYKRVVKLFPGFADRAEGFSFTPHLTVAKLSNEPSEMKNNAEFISKWESKLAKIPEQDLTFTVDKIHFISRDGDEPFTIKKTIFLKQKSLPQSGDQTGQKFFDQFITDHSLAPSCPHREELRSKIVSEMERFCNLAVQQIDPNSHCNVHLTGSSFLTFHDDTSDMDFLCLGLTTISRQDFFHSLESLACSSPVDGLRLKSIVSETTIPIARFTMTDNLVEIDVDLVYSNTLLENLTDSELLHMTETELRCINAVREGVQLLELIPSELRPTFQTAIRLLKYWATQRNIYNKTFGYLGGMQISLLVGYVIVEKGNLVSVEDIINAFFDTFATWRWPKAVQFRGGLNKERYIMGKKIPEHMPILSPAFPHINRNLNVTKSTRSLIQREIRRGHEIFSGKADDSIKIRWEKLTESPDFFTCQEKYWCIQVSCENENDLKIISGILQSGIILSLIVELEQQHDLFVQPSAKVVISRADEDNRFRCISYLGCSENGSNKVDDACYDSTMRHFTKKFETSFKKFCKGDTDIKIYRL</sequence>
<dbReference type="CDD" id="cd09080">
    <property type="entry name" value="TDP2"/>
    <property type="match status" value="1"/>
</dbReference>
<evidence type="ECO:0000256" key="1">
    <source>
        <dbReference type="ARBA" id="ARBA00004123"/>
    </source>
</evidence>
<dbReference type="InterPro" id="IPR007012">
    <property type="entry name" value="PolA_pol_cen_dom"/>
</dbReference>
<dbReference type="Gene3D" id="1.10.1410.10">
    <property type="match status" value="1"/>
</dbReference>
<dbReference type="SUPFAM" id="SSF55144">
    <property type="entry name" value="LigT-like"/>
    <property type="match status" value="1"/>
</dbReference>
<evidence type="ECO:0000256" key="4">
    <source>
        <dbReference type="ARBA" id="ARBA00022664"/>
    </source>
</evidence>
<dbReference type="GO" id="GO:0005634">
    <property type="term" value="C:nucleus"/>
    <property type="evidence" value="ECO:0007669"/>
    <property type="project" value="UniProtKB-SubCell"/>
</dbReference>
<dbReference type="EC" id="2.7.7.19" evidence="3"/>
<dbReference type="InterPro" id="IPR009097">
    <property type="entry name" value="Cyclic_Pdiesterase"/>
</dbReference>
<evidence type="ECO:0000256" key="8">
    <source>
        <dbReference type="ARBA" id="ARBA00023242"/>
    </source>
</evidence>
<keyword evidence="5" id="KW-0808">Transferase</keyword>
<dbReference type="Pfam" id="PF03372">
    <property type="entry name" value="Exo_endo_phos"/>
    <property type="match status" value="1"/>
</dbReference>
<keyword evidence="6" id="KW-0547">Nucleotide-binding</keyword>
<dbReference type="Pfam" id="PF04928">
    <property type="entry name" value="PAP_central"/>
    <property type="match status" value="1"/>
</dbReference>
<dbReference type="GO" id="GO:0005524">
    <property type="term" value="F:ATP binding"/>
    <property type="evidence" value="ECO:0007669"/>
    <property type="project" value="UniProtKB-KW"/>
</dbReference>
<gene>
    <name evidence="13" type="ORF">Fcan01_04695</name>
</gene>
<organism evidence="13 14">
    <name type="scientific">Folsomia candida</name>
    <name type="common">Springtail</name>
    <dbReference type="NCBI Taxonomy" id="158441"/>
    <lineage>
        <taxon>Eukaryota</taxon>
        <taxon>Metazoa</taxon>
        <taxon>Ecdysozoa</taxon>
        <taxon>Arthropoda</taxon>
        <taxon>Hexapoda</taxon>
        <taxon>Collembola</taxon>
        <taxon>Entomobryomorpha</taxon>
        <taxon>Isotomoidea</taxon>
        <taxon>Isotomidae</taxon>
        <taxon>Proisotominae</taxon>
        <taxon>Folsomia</taxon>
    </lineage>
</organism>
<dbReference type="InterPro" id="IPR036691">
    <property type="entry name" value="Endo/exonu/phosph_ase_sf"/>
</dbReference>
<dbReference type="Pfam" id="PF04457">
    <property type="entry name" value="MJ1316"/>
    <property type="match status" value="1"/>
</dbReference>
<evidence type="ECO:0000256" key="3">
    <source>
        <dbReference type="ARBA" id="ARBA00012388"/>
    </source>
</evidence>
<name>A0A226EQ78_FOLCA</name>
<dbReference type="EMBL" id="LNIX01000002">
    <property type="protein sequence ID" value="OXA59204.1"/>
    <property type="molecule type" value="Genomic_DNA"/>
</dbReference>
<evidence type="ECO:0000259" key="12">
    <source>
        <dbReference type="Pfam" id="PF04928"/>
    </source>
</evidence>
<dbReference type="GO" id="GO:0006397">
    <property type="term" value="P:mRNA processing"/>
    <property type="evidence" value="ECO:0007669"/>
    <property type="project" value="UniProtKB-KW"/>
</dbReference>
<dbReference type="GO" id="GO:1990817">
    <property type="term" value="F:poly(A) RNA polymerase activity"/>
    <property type="evidence" value="ECO:0007669"/>
    <property type="project" value="UniProtKB-EC"/>
</dbReference>
<keyword evidence="8" id="KW-0539">Nucleus</keyword>
<reference evidence="13 14" key="1">
    <citation type="submission" date="2015-12" db="EMBL/GenBank/DDBJ databases">
        <title>The genome of Folsomia candida.</title>
        <authorList>
            <person name="Faddeeva A."/>
            <person name="Derks M.F."/>
            <person name="Anvar Y."/>
            <person name="Smit S."/>
            <person name="Van Straalen N."/>
            <person name="Roelofs D."/>
        </authorList>
    </citation>
    <scope>NUCLEOTIDE SEQUENCE [LARGE SCALE GENOMIC DNA]</scope>
    <source>
        <strain evidence="13 14">VU population</strain>
        <tissue evidence="13">Whole body</tissue>
    </source>
</reference>
<dbReference type="PANTHER" id="PTHR10682:SF10">
    <property type="entry name" value="POLYNUCLEOTIDE ADENYLYLTRANSFERASE"/>
    <property type="match status" value="1"/>
</dbReference>
<dbReference type="OrthoDB" id="10263155at2759"/>
<feature type="domain" description="Endonuclease/exonuclease/phosphatase" evidence="10">
    <location>
        <begin position="183"/>
        <end position="432"/>
    </location>
</feature>
<dbReference type="SUPFAM" id="SSF56219">
    <property type="entry name" value="DNase I-like"/>
    <property type="match status" value="1"/>
</dbReference>
<feature type="domain" description="MJ1316 RNA cyclic group end recognition" evidence="11">
    <location>
        <begin position="20"/>
        <end position="90"/>
    </location>
</feature>
<feature type="domain" description="Poly(A) polymerase central" evidence="12">
    <location>
        <begin position="837"/>
        <end position="976"/>
    </location>
</feature>
<dbReference type="STRING" id="158441.A0A226EQ78"/>
<dbReference type="InterPro" id="IPR040459">
    <property type="entry name" value="MJ1316"/>
</dbReference>
<evidence type="ECO:0000256" key="7">
    <source>
        <dbReference type="ARBA" id="ARBA00022840"/>
    </source>
</evidence>
<evidence type="ECO:0000313" key="14">
    <source>
        <dbReference type="Proteomes" id="UP000198287"/>
    </source>
</evidence>
<evidence type="ECO:0000259" key="11">
    <source>
        <dbReference type="Pfam" id="PF04457"/>
    </source>
</evidence>
<dbReference type="Gene3D" id="3.30.460.10">
    <property type="entry name" value="Beta Polymerase, domain 2"/>
    <property type="match status" value="1"/>
</dbReference>
<keyword evidence="14" id="KW-1185">Reference proteome</keyword>
<accession>A0A226EQ78</accession>
<dbReference type="Gene3D" id="3.60.10.10">
    <property type="entry name" value="Endonuclease/exonuclease/phosphatase"/>
    <property type="match status" value="1"/>
</dbReference>
<evidence type="ECO:0000256" key="2">
    <source>
        <dbReference type="ARBA" id="ARBA00010912"/>
    </source>
</evidence>